<dbReference type="GO" id="GO:0016020">
    <property type="term" value="C:membrane"/>
    <property type="evidence" value="ECO:0007669"/>
    <property type="project" value="UniProtKB-SubCell"/>
</dbReference>
<dbReference type="PANTHER" id="PTHR12266">
    <property type="entry name" value="NA+/CA2+ K+ INDEPENDENT EXCHANGER"/>
    <property type="match status" value="1"/>
</dbReference>
<feature type="transmembrane region" description="Helical" evidence="8">
    <location>
        <begin position="553"/>
        <end position="577"/>
    </location>
</feature>
<evidence type="ECO:0000256" key="8">
    <source>
        <dbReference type="SAM" id="Phobius"/>
    </source>
</evidence>
<feature type="transmembrane region" description="Helical" evidence="8">
    <location>
        <begin position="133"/>
        <end position="155"/>
    </location>
</feature>
<organism evidence="10 11">
    <name type="scientific">Drosophila mojavensis</name>
    <name type="common">Fruit fly</name>
    <dbReference type="NCBI Taxonomy" id="7230"/>
    <lineage>
        <taxon>Eukaryota</taxon>
        <taxon>Metazoa</taxon>
        <taxon>Ecdysozoa</taxon>
        <taxon>Arthropoda</taxon>
        <taxon>Hexapoda</taxon>
        <taxon>Insecta</taxon>
        <taxon>Pterygota</taxon>
        <taxon>Neoptera</taxon>
        <taxon>Endopterygota</taxon>
        <taxon>Diptera</taxon>
        <taxon>Brachycera</taxon>
        <taxon>Muscomorpha</taxon>
        <taxon>Ephydroidea</taxon>
        <taxon>Drosophilidae</taxon>
        <taxon>Drosophila</taxon>
    </lineage>
</organism>
<evidence type="ECO:0000256" key="5">
    <source>
        <dbReference type="ARBA" id="ARBA00022692"/>
    </source>
</evidence>
<feature type="transmembrane region" description="Helical" evidence="8">
    <location>
        <begin position="524"/>
        <end position="541"/>
    </location>
</feature>
<evidence type="ECO:0000313" key="10">
    <source>
        <dbReference type="EMBL" id="KRG04977.1"/>
    </source>
</evidence>
<feature type="domain" description="Sodium/calcium exchanger membrane region" evidence="9">
    <location>
        <begin position="72"/>
        <end position="210"/>
    </location>
</feature>
<comment type="subcellular location">
    <subcellularLocation>
        <location evidence="1">Membrane</location>
        <topology evidence="1">Multi-pass membrane protein</topology>
    </subcellularLocation>
</comment>
<feature type="transmembrane region" description="Helical" evidence="8">
    <location>
        <begin position="319"/>
        <end position="337"/>
    </location>
</feature>
<evidence type="ECO:0000256" key="4">
    <source>
        <dbReference type="ARBA" id="ARBA00022568"/>
    </source>
</evidence>
<keyword evidence="4" id="KW-0106">Calcium</keyword>
<dbReference type="GO" id="GO:0005432">
    <property type="term" value="F:calcium:sodium antiporter activity"/>
    <property type="evidence" value="ECO:0007669"/>
    <property type="project" value="TreeGrafter"/>
</dbReference>
<dbReference type="Proteomes" id="UP000009192">
    <property type="component" value="Unassembled WGS sequence"/>
</dbReference>
<feature type="domain" description="Sodium/calcium exchanger membrane region" evidence="9">
    <location>
        <begin position="424"/>
        <end position="567"/>
    </location>
</feature>
<proteinExistence type="predicted"/>
<evidence type="ECO:0000256" key="7">
    <source>
        <dbReference type="ARBA" id="ARBA00023136"/>
    </source>
</evidence>
<keyword evidence="6 8" id="KW-1133">Transmembrane helix</keyword>
<keyword evidence="11" id="KW-1185">Reference proteome</keyword>
<feature type="transmembrane region" description="Helical" evidence="8">
    <location>
        <begin position="482"/>
        <end position="504"/>
    </location>
</feature>
<evidence type="ECO:0000313" key="11">
    <source>
        <dbReference type="Proteomes" id="UP000009192"/>
    </source>
</evidence>
<feature type="transmembrane region" description="Helical" evidence="8">
    <location>
        <begin position="385"/>
        <end position="402"/>
    </location>
</feature>
<dbReference type="Pfam" id="PF01699">
    <property type="entry name" value="Na_Ca_ex"/>
    <property type="match status" value="2"/>
</dbReference>
<feature type="transmembrane region" description="Helical" evidence="8">
    <location>
        <begin position="414"/>
        <end position="435"/>
    </location>
</feature>
<dbReference type="InParanoid" id="A0A0Q9XKQ3"/>
<evidence type="ECO:0000256" key="6">
    <source>
        <dbReference type="ARBA" id="ARBA00022989"/>
    </source>
</evidence>
<dbReference type="GO" id="GO:0006874">
    <property type="term" value="P:intracellular calcium ion homeostasis"/>
    <property type="evidence" value="ECO:0007669"/>
    <property type="project" value="TreeGrafter"/>
</dbReference>
<keyword evidence="3" id="KW-0050">Antiport</keyword>
<dbReference type="PANTHER" id="PTHR12266:SF0">
    <property type="entry name" value="MITOCHONDRIAL SODIUM_CALCIUM EXCHANGER PROTEIN"/>
    <property type="match status" value="1"/>
</dbReference>
<feature type="transmembrane region" description="Helical" evidence="8">
    <location>
        <begin position="196"/>
        <end position="216"/>
    </location>
</feature>
<name>A0A0Q9XKQ3_DROMO</name>
<feature type="transmembrane region" description="Helical" evidence="8">
    <location>
        <begin position="167"/>
        <end position="184"/>
    </location>
</feature>
<evidence type="ECO:0000256" key="3">
    <source>
        <dbReference type="ARBA" id="ARBA00022449"/>
    </source>
</evidence>
<dbReference type="InterPro" id="IPR044880">
    <property type="entry name" value="NCX_ion-bd_dom_sf"/>
</dbReference>
<evidence type="ECO:0000256" key="1">
    <source>
        <dbReference type="ARBA" id="ARBA00004141"/>
    </source>
</evidence>
<reference evidence="10 11" key="1">
    <citation type="journal article" date="2007" name="Nature">
        <title>Evolution of genes and genomes on the Drosophila phylogeny.</title>
        <authorList>
            <consortium name="Drosophila 12 Genomes Consortium"/>
            <person name="Clark A.G."/>
            <person name="Eisen M.B."/>
            <person name="Smith D.R."/>
            <person name="Bergman C.M."/>
            <person name="Oliver B."/>
            <person name="Markow T.A."/>
            <person name="Kaufman T.C."/>
            <person name="Kellis M."/>
            <person name="Gelbart W."/>
            <person name="Iyer V.N."/>
            <person name="Pollard D.A."/>
            <person name="Sackton T.B."/>
            <person name="Larracuente A.M."/>
            <person name="Singh N.D."/>
            <person name="Abad J.P."/>
            <person name="Abt D.N."/>
            <person name="Adryan B."/>
            <person name="Aguade M."/>
            <person name="Akashi H."/>
            <person name="Anderson W.W."/>
            <person name="Aquadro C.F."/>
            <person name="Ardell D.H."/>
            <person name="Arguello R."/>
            <person name="Artieri C.G."/>
            <person name="Barbash D.A."/>
            <person name="Barker D."/>
            <person name="Barsanti P."/>
            <person name="Batterham P."/>
            <person name="Batzoglou S."/>
            <person name="Begun D."/>
            <person name="Bhutkar A."/>
            <person name="Blanco E."/>
            <person name="Bosak S.A."/>
            <person name="Bradley R.K."/>
            <person name="Brand A.D."/>
            <person name="Brent M.R."/>
            <person name="Brooks A.N."/>
            <person name="Brown R.H."/>
            <person name="Butlin R.K."/>
            <person name="Caggese C."/>
            <person name="Calvi B.R."/>
            <person name="Bernardo de Carvalho A."/>
            <person name="Caspi A."/>
            <person name="Castrezana S."/>
            <person name="Celniker S.E."/>
            <person name="Chang J.L."/>
            <person name="Chapple C."/>
            <person name="Chatterji S."/>
            <person name="Chinwalla A."/>
            <person name="Civetta A."/>
            <person name="Clifton S.W."/>
            <person name="Comeron J.M."/>
            <person name="Costello J.C."/>
            <person name="Coyne J.A."/>
            <person name="Daub J."/>
            <person name="David R.G."/>
            <person name="Delcher A.L."/>
            <person name="Delehaunty K."/>
            <person name="Do C.B."/>
            <person name="Ebling H."/>
            <person name="Edwards K."/>
            <person name="Eickbush T."/>
            <person name="Evans J.D."/>
            <person name="Filipski A."/>
            <person name="Findeiss S."/>
            <person name="Freyhult E."/>
            <person name="Fulton L."/>
            <person name="Fulton R."/>
            <person name="Garcia A.C."/>
            <person name="Gardiner A."/>
            <person name="Garfield D.A."/>
            <person name="Garvin B.E."/>
            <person name="Gibson G."/>
            <person name="Gilbert D."/>
            <person name="Gnerre S."/>
            <person name="Godfrey J."/>
            <person name="Good R."/>
            <person name="Gotea V."/>
            <person name="Gravely B."/>
            <person name="Greenberg A.J."/>
            <person name="Griffiths-Jones S."/>
            <person name="Gross S."/>
            <person name="Guigo R."/>
            <person name="Gustafson E.A."/>
            <person name="Haerty W."/>
            <person name="Hahn M.W."/>
            <person name="Halligan D.L."/>
            <person name="Halpern A.L."/>
            <person name="Halter G.M."/>
            <person name="Han M.V."/>
            <person name="Heger A."/>
            <person name="Hillier L."/>
            <person name="Hinrichs A.S."/>
            <person name="Holmes I."/>
            <person name="Hoskins R.A."/>
            <person name="Hubisz M.J."/>
            <person name="Hultmark D."/>
            <person name="Huntley M.A."/>
            <person name="Jaffe D.B."/>
            <person name="Jagadeeshan S."/>
            <person name="Jeck W.R."/>
            <person name="Johnson J."/>
            <person name="Jones C.D."/>
            <person name="Jordan W.C."/>
            <person name="Karpen G.H."/>
            <person name="Kataoka E."/>
            <person name="Keightley P.D."/>
            <person name="Kheradpour P."/>
            <person name="Kirkness E.F."/>
            <person name="Koerich L.B."/>
            <person name="Kristiansen K."/>
            <person name="Kudrna D."/>
            <person name="Kulathinal R.J."/>
            <person name="Kumar S."/>
            <person name="Kwok R."/>
            <person name="Lander E."/>
            <person name="Langley C.H."/>
            <person name="Lapoint R."/>
            <person name="Lazzaro B.P."/>
            <person name="Lee S.J."/>
            <person name="Levesque L."/>
            <person name="Li R."/>
            <person name="Lin C.F."/>
            <person name="Lin M.F."/>
            <person name="Lindblad-Toh K."/>
            <person name="Llopart A."/>
            <person name="Long M."/>
            <person name="Low L."/>
            <person name="Lozovsky E."/>
            <person name="Lu J."/>
            <person name="Luo M."/>
            <person name="Machado C.A."/>
            <person name="Makalowski W."/>
            <person name="Marzo M."/>
            <person name="Matsuda M."/>
            <person name="Matzkin L."/>
            <person name="McAllister B."/>
            <person name="McBride C.S."/>
            <person name="McKernan B."/>
            <person name="McKernan K."/>
            <person name="Mendez-Lago M."/>
            <person name="Minx P."/>
            <person name="Mollenhauer M.U."/>
            <person name="Montooth K."/>
            <person name="Mount S.M."/>
            <person name="Mu X."/>
            <person name="Myers E."/>
            <person name="Negre B."/>
            <person name="Newfeld S."/>
            <person name="Nielsen R."/>
            <person name="Noor M.A."/>
            <person name="O'Grady P."/>
            <person name="Pachter L."/>
            <person name="Papaceit M."/>
            <person name="Parisi M.J."/>
            <person name="Parisi M."/>
            <person name="Parts L."/>
            <person name="Pedersen J.S."/>
            <person name="Pesole G."/>
            <person name="Phillippy A.M."/>
            <person name="Ponting C.P."/>
            <person name="Pop M."/>
            <person name="Porcelli D."/>
            <person name="Powell J.R."/>
            <person name="Prohaska S."/>
            <person name="Pruitt K."/>
            <person name="Puig M."/>
            <person name="Quesneville H."/>
            <person name="Ram K.R."/>
            <person name="Rand D."/>
            <person name="Rasmussen M.D."/>
            <person name="Reed L.K."/>
            <person name="Reenan R."/>
            <person name="Reily A."/>
            <person name="Remington K.A."/>
            <person name="Rieger T.T."/>
            <person name="Ritchie M.G."/>
            <person name="Robin C."/>
            <person name="Rogers Y.H."/>
            <person name="Rohde C."/>
            <person name="Rozas J."/>
            <person name="Rubenfield M.J."/>
            <person name="Ruiz A."/>
            <person name="Russo S."/>
            <person name="Salzberg S.L."/>
            <person name="Sanchez-Gracia A."/>
            <person name="Saranga D.J."/>
            <person name="Sato H."/>
            <person name="Schaeffer S.W."/>
            <person name="Schatz M.C."/>
            <person name="Schlenke T."/>
            <person name="Schwartz R."/>
            <person name="Segarra C."/>
            <person name="Singh R.S."/>
            <person name="Sirot L."/>
            <person name="Sirota M."/>
            <person name="Sisneros N.B."/>
            <person name="Smith C.D."/>
            <person name="Smith T.F."/>
            <person name="Spieth J."/>
            <person name="Stage D.E."/>
            <person name="Stark A."/>
            <person name="Stephan W."/>
            <person name="Strausberg R.L."/>
            <person name="Strempel S."/>
            <person name="Sturgill D."/>
            <person name="Sutton G."/>
            <person name="Sutton G.G."/>
            <person name="Tao W."/>
            <person name="Teichmann S."/>
            <person name="Tobari Y.N."/>
            <person name="Tomimura Y."/>
            <person name="Tsolas J.M."/>
            <person name="Valente V.L."/>
            <person name="Venter E."/>
            <person name="Venter J.C."/>
            <person name="Vicario S."/>
            <person name="Vieira F.G."/>
            <person name="Vilella A.J."/>
            <person name="Villasante A."/>
            <person name="Walenz B."/>
            <person name="Wang J."/>
            <person name="Wasserman M."/>
            <person name="Watts T."/>
            <person name="Wilson D."/>
            <person name="Wilson R.K."/>
            <person name="Wing R.A."/>
            <person name="Wolfner M.F."/>
            <person name="Wong A."/>
            <person name="Wong G.K."/>
            <person name="Wu C.I."/>
            <person name="Wu G."/>
            <person name="Yamamoto D."/>
            <person name="Yang H.P."/>
            <person name="Yang S.P."/>
            <person name="Yorke J.A."/>
            <person name="Yoshida K."/>
            <person name="Zdobnov E."/>
            <person name="Zhang P."/>
            <person name="Zhang Y."/>
            <person name="Zimin A.V."/>
            <person name="Baldwin J."/>
            <person name="Abdouelleil A."/>
            <person name="Abdulkadir J."/>
            <person name="Abebe A."/>
            <person name="Abera B."/>
            <person name="Abreu J."/>
            <person name="Acer S.C."/>
            <person name="Aftuck L."/>
            <person name="Alexander A."/>
            <person name="An P."/>
            <person name="Anderson E."/>
            <person name="Anderson S."/>
            <person name="Arachi H."/>
            <person name="Azer M."/>
            <person name="Bachantsang P."/>
            <person name="Barry A."/>
            <person name="Bayul T."/>
            <person name="Berlin A."/>
            <person name="Bessette D."/>
            <person name="Bloom T."/>
            <person name="Blye J."/>
            <person name="Boguslavskiy L."/>
            <person name="Bonnet C."/>
            <person name="Boukhgalter B."/>
            <person name="Bourzgui I."/>
            <person name="Brown A."/>
            <person name="Cahill P."/>
            <person name="Channer S."/>
            <person name="Cheshatsang Y."/>
            <person name="Chuda L."/>
            <person name="Citroen M."/>
            <person name="Collymore A."/>
            <person name="Cooke P."/>
            <person name="Costello M."/>
            <person name="D'Aco K."/>
            <person name="Daza R."/>
            <person name="De Haan G."/>
            <person name="DeGray S."/>
            <person name="DeMaso C."/>
            <person name="Dhargay N."/>
            <person name="Dooley K."/>
            <person name="Dooley E."/>
            <person name="Doricent M."/>
            <person name="Dorje P."/>
            <person name="Dorjee K."/>
            <person name="Dupes A."/>
            <person name="Elong R."/>
            <person name="Falk J."/>
            <person name="Farina A."/>
            <person name="Faro S."/>
            <person name="Ferguson D."/>
            <person name="Fisher S."/>
            <person name="Foley C.D."/>
            <person name="Franke A."/>
            <person name="Friedrich D."/>
            <person name="Gadbois L."/>
            <person name="Gearin G."/>
            <person name="Gearin C.R."/>
            <person name="Giannoukos G."/>
            <person name="Goode T."/>
            <person name="Graham J."/>
            <person name="Grandbois E."/>
            <person name="Grewal S."/>
            <person name="Gyaltsen K."/>
            <person name="Hafez N."/>
            <person name="Hagos B."/>
            <person name="Hall J."/>
            <person name="Henson C."/>
            <person name="Hollinger A."/>
            <person name="Honan T."/>
            <person name="Huard M.D."/>
            <person name="Hughes L."/>
            <person name="Hurhula B."/>
            <person name="Husby M.E."/>
            <person name="Kamat A."/>
            <person name="Kanga B."/>
            <person name="Kashin S."/>
            <person name="Khazanovich D."/>
            <person name="Kisner P."/>
            <person name="Lance K."/>
            <person name="Lara M."/>
            <person name="Lee W."/>
            <person name="Lennon N."/>
            <person name="Letendre F."/>
            <person name="LeVine R."/>
            <person name="Lipovsky A."/>
            <person name="Liu X."/>
            <person name="Liu J."/>
            <person name="Liu S."/>
            <person name="Lokyitsang T."/>
            <person name="Lokyitsang Y."/>
            <person name="Lubonja R."/>
            <person name="Lui A."/>
            <person name="MacDonald P."/>
            <person name="Magnisalis V."/>
            <person name="Maru K."/>
            <person name="Matthews C."/>
            <person name="McCusker W."/>
            <person name="McDonough S."/>
            <person name="Mehta T."/>
            <person name="Meldrim J."/>
            <person name="Meneus L."/>
            <person name="Mihai O."/>
            <person name="Mihalev A."/>
            <person name="Mihova T."/>
            <person name="Mittelman R."/>
            <person name="Mlenga V."/>
            <person name="Montmayeur A."/>
            <person name="Mulrain L."/>
            <person name="Navidi A."/>
            <person name="Naylor J."/>
            <person name="Negash T."/>
            <person name="Nguyen T."/>
            <person name="Nguyen N."/>
            <person name="Nicol R."/>
            <person name="Norbu C."/>
            <person name="Norbu N."/>
            <person name="Novod N."/>
            <person name="O'Neill B."/>
            <person name="Osman S."/>
            <person name="Markiewicz E."/>
            <person name="Oyono O.L."/>
            <person name="Patti C."/>
            <person name="Phunkhang P."/>
            <person name="Pierre F."/>
            <person name="Priest M."/>
            <person name="Raghuraman S."/>
            <person name="Rege F."/>
            <person name="Reyes R."/>
            <person name="Rise C."/>
            <person name="Rogov P."/>
            <person name="Ross K."/>
            <person name="Ryan E."/>
            <person name="Settipalli S."/>
            <person name="Shea T."/>
            <person name="Sherpa N."/>
            <person name="Shi L."/>
            <person name="Shih D."/>
            <person name="Sparrow T."/>
            <person name="Spaulding J."/>
            <person name="Stalker J."/>
            <person name="Stange-Thomann N."/>
            <person name="Stavropoulos S."/>
            <person name="Stone C."/>
            <person name="Strader C."/>
            <person name="Tesfaye S."/>
            <person name="Thomson T."/>
            <person name="Thoulutsang Y."/>
            <person name="Thoulutsang D."/>
            <person name="Topham K."/>
            <person name="Topping I."/>
            <person name="Tsamla T."/>
            <person name="Vassiliev H."/>
            <person name="Vo A."/>
            <person name="Wangchuk T."/>
            <person name="Wangdi T."/>
            <person name="Weiand M."/>
            <person name="Wilkinson J."/>
            <person name="Wilson A."/>
            <person name="Yadav S."/>
            <person name="Young G."/>
            <person name="Yu Q."/>
            <person name="Zembek L."/>
            <person name="Zhong D."/>
            <person name="Zimmer A."/>
            <person name="Zwirko Z."/>
            <person name="Jaffe D.B."/>
            <person name="Alvarez P."/>
            <person name="Brockman W."/>
            <person name="Butler J."/>
            <person name="Chin C."/>
            <person name="Gnerre S."/>
            <person name="Grabherr M."/>
            <person name="Kleber M."/>
            <person name="Mauceli E."/>
            <person name="MacCallum I."/>
        </authorList>
    </citation>
    <scope>NUCLEOTIDE SEQUENCE [LARGE SCALE GENOMIC DNA]</scope>
    <source>
        <strain evidence="11">Tucson 15081-1352.22</strain>
    </source>
</reference>
<keyword evidence="7 8" id="KW-0472">Membrane</keyword>
<feature type="transmembrane region" description="Helical" evidence="8">
    <location>
        <begin position="455"/>
        <end position="475"/>
    </location>
</feature>
<evidence type="ECO:0000259" key="9">
    <source>
        <dbReference type="Pfam" id="PF01699"/>
    </source>
</evidence>
<keyword evidence="2" id="KW-0813">Transport</keyword>
<evidence type="ECO:0000256" key="2">
    <source>
        <dbReference type="ARBA" id="ARBA00022448"/>
    </source>
</evidence>
<protein>
    <submittedName>
        <fullName evidence="10">Uncharacterized protein, isoform B</fullName>
    </submittedName>
</protein>
<dbReference type="OrthoDB" id="407410at2759"/>
<feature type="transmembrane region" description="Helical" evidence="8">
    <location>
        <begin position="65"/>
        <end position="85"/>
    </location>
</feature>
<dbReference type="Gene3D" id="1.20.1420.30">
    <property type="entry name" value="NCX, central ion-binding region"/>
    <property type="match status" value="2"/>
</dbReference>
<keyword evidence="5 8" id="KW-0812">Transmembrane</keyword>
<dbReference type="InterPro" id="IPR051359">
    <property type="entry name" value="CaCA_antiporter"/>
</dbReference>
<accession>A0A0Q9XKQ3</accession>
<keyword evidence="4" id="KW-0406">Ion transport</keyword>
<keyword evidence="4" id="KW-0109">Calcium transport</keyword>
<dbReference type="FunCoup" id="A0A0Q9XKQ3">
    <property type="interactions" value="39"/>
</dbReference>
<dbReference type="KEGG" id="dmo:Dmoj_GI18804"/>
<sequence>MAMLRDDFKYFRSNISCHSLLHVSYNYRCSMSRKLEDCHEIINFFNYFELMYCYLRIDDKLMESFAFFLLLLASVAYLLLMSIVVDHFFTPTVKILALNLRLNEYFAGVTLLAFANSSPDFVANLMPIRKHGALFTCVIGNSLAVLLVCGGMICFLRPFKIDGHSTVQNLLFLVLAIDLLHFLIVSEKKISRTECSILLCFYVIFLIVNIADLLLIKYTIKKLRSELREQRYADLKQRKKMALLKDLELNDVINYERRKTDKFGKPLEGADDDDYRTYRTILHSPSNSKNRLLFGDLWDSINPYSVFEWRVGNCFRRTVMILKMPLLLLITLFVPVVDYDKYKHGWSKLLNCTQIVTNPFIIITAVHSKFASVYKSWYIDFNTKYSVWSFCLTVPLALIVFFHSRTDMPPRYHFLFITLSACSSVVLIVVCVGEIEILTSIVGVACNLSETFVDITIGSLTNALIDLMANFNLAMQGYEKMVFAAICAGPFFSIVVGLGIPFLFNSHVRKRGSSDWLYGEYGDNCYIFIMLAIWTQLWWCLSLNFHSRRSVGIFSWILYLLFLIYTIAAEFDLVHVFTKDRFFDLQ</sequence>
<dbReference type="AlphaFoldDB" id="A0A0Q9XKQ3"/>
<dbReference type="EMBL" id="CH933808">
    <property type="protein sequence ID" value="KRG04977.1"/>
    <property type="molecule type" value="Genomic_DNA"/>
</dbReference>
<dbReference type="InterPro" id="IPR004837">
    <property type="entry name" value="NaCa_Exmemb"/>
</dbReference>
<gene>
    <name evidence="10" type="primary">Dmoj\GI18804</name>
    <name evidence="10" type="ORF">Dmoj_GI18804</name>
</gene>